<evidence type="ECO:0000256" key="7">
    <source>
        <dbReference type="ARBA" id="ARBA00022989"/>
    </source>
</evidence>
<feature type="transmembrane region" description="Helical" evidence="11">
    <location>
        <begin position="32"/>
        <end position="54"/>
    </location>
</feature>
<dbReference type="Proteomes" id="UP001174208">
    <property type="component" value="Unassembled WGS sequence"/>
</dbReference>
<feature type="transmembrane region" description="Helical" evidence="11">
    <location>
        <begin position="311"/>
        <end position="332"/>
    </location>
</feature>
<dbReference type="Pfam" id="PF02653">
    <property type="entry name" value="BPD_transp_2"/>
    <property type="match status" value="1"/>
</dbReference>
<feature type="transmembrane region" description="Helical" evidence="11">
    <location>
        <begin position="231"/>
        <end position="251"/>
    </location>
</feature>
<feature type="transmembrane region" description="Helical" evidence="11">
    <location>
        <begin position="139"/>
        <end position="159"/>
    </location>
</feature>
<organism evidence="12 13">
    <name type="scientific">Leifsonia williamsii</name>
    <dbReference type="NCBI Taxonomy" id="3035919"/>
    <lineage>
        <taxon>Bacteria</taxon>
        <taxon>Bacillati</taxon>
        <taxon>Actinomycetota</taxon>
        <taxon>Actinomycetes</taxon>
        <taxon>Micrococcales</taxon>
        <taxon>Microbacteriaceae</taxon>
        <taxon>Leifsonia</taxon>
    </lineage>
</organism>
<keyword evidence="4" id="KW-1003">Cell membrane</keyword>
<evidence type="ECO:0000256" key="10">
    <source>
        <dbReference type="ARBA" id="ARBA00039382"/>
    </source>
</evidence>
<reference evidence="12" key="1">
    <citation type="submission" date="2023-06" db="EMBL/GenBank/DDBJ databases">
        <title>MT1 and MT2 Draft Genomes of Novel Species.</title>
        <authorList>
            <person name="Venkateswaran K."/>
        </authorList>
    </citation>
    <scope>NUCLEOTIDE SEQUENCE</scope>
    <source>
        <strain evidence="12">F6_8S_P_1B</strain>
    </source>
</reference>
<feature type="transmembrane region" description="Helical" evidence="11">
    <location>
        <begin position="108"/>
        <end position="127"/>
    </location>
</feature>
<accession>A0ABT8KCC3</accession>
<sequence>MTTPTLTPPAPAGASAAARLGRAFVRARETGILVALIVVIAVTTAINPGFLFSADGWRDLLLTPAILVLVAIGQAIVIITRNVDLSVGSVVGLTAYLTGRLFADLPGIPIVLVFVIGALAGALLGLVNGALVAFGKVPALVITLGTLYAYRGIDVLWAGSNRINASDMPPGFLDLGTGSFLTIPYLTILALVVLLIAGWYLRNRRGGRELYAIGSDPAAAELYGLKVTQRVLVAFVLSGALAGLAGVLFVARYGTVSSQTGSGLELQAVGAAVIGGVAIFGGSGSVYGAALGAVLLLTINRALPILGIQDFWQQAVVGVLIIGAIVLDRVLAVRLSRRLVAEREVTA</sequence>
<comment type="subunit">
    <text evidence="2">The complex is composed of two ATP-binding proteins (LsrA), two transmembrane proteins (LsrC and LsrD) and a solute-binding protein (LsrB).</text>
</comment>
<comment type="function">
    <text evidence="9">Part of the ABC transporter complex LsrABCD involved in autoinducer 2 (AI-2) import. Probably responsible for the translocation of the substrate across the membrane.</text>
</comment>
<keyword evidence="3" id="KW-0813">Transport</keyword>
<dbReference type="CDD" id="cd06579">
    <property type="entry name" value="TM_PBP1_transp_AraH_like"/>
    <property type="match status" value="1"/>
</dbReference>
<comment type="caution">
    <text evidence="12">The sequence shown here is derived from an EMBL/GenBank/DDBJ whole genome shotgun (WGS) entry which is preliminary data.</text>
</comment>
<dbReference type="PANTHER" id="PTHR32196">
    <property type="entry name" value="ABC TRANSPORTER PERMEASE PROTEIN YPHD-RELATED-RELATED"/>
    <property type="match status" value="1"/>
</dbReference>
<dbReference type="EMBL" id="JAROCF010000001">
    <property type="protein sequence ID" value="MDN4614132.1"/>
    <property type="molecule type" value="Genomic_DNA"/>
</dbReference>
<evidence type="ECO:0000256" key="1">
    <source>
        <dbReference type="ARBA" id="ARBA00004651"/>
    </source>
</evidence>
<protein>
    <recommendedName>
        <fullName evidence="10">Autoinducer 2 import system permease protein LsrC</fullName>
    </recommendedName>
</protein>
<evidence type="ECO:0000256" key="2">
    <source>
        <dbReference type="ARBA" id="ARBA00011262"/>
    </source>
</evidence>
<feature type="transmembrane region" description="Helical" evidence="11">
    <location>
        <begin position="179"/>
        <end position="201"/>
    </location>
</feature>
<name>A0ABT8KCC3_9MICO</name>
<evidence type="ECO:0000256" key="8">
    <source>
        <dbReference type="ARBA" id="ARBA00023136"/>
    </source>
</evidence>
<feature type="transmembrane region" description="Helical" evidence="11">
    <location>
        <begin position="60"/>
        <end position="78"/>
    </location>
</feature>
<keyword evidence="7 11" id="KW-1133">Transmembrane helix</keyword>
<keyword evidence="5" id="KW-0997">Cell inner membrane</keyword>
<keyword evidence="6 11" id="KW-0812">Transmembrane</keyword>
<evidence type="ECO:0000256" key="9">
    <source>
        <dbReference type="ARBA" id="ARBA00025439"/>
    </source>
</evidence>
<keyword evidence="13" id="KW-1185">Reference proteome</keyword>
<gene>
    <name evidence="12" type="ORF">P5G50_06665</name>
</gene>
<evidence type="ECO:0000313" key="13">
    <source>
        <dbReference type="Proteomes" id="UP001174208"/>
    </source>
</evidence>
<proteinExistence type="predicted"/>
<evidence type="ECO:0000313" key="12">
    <source>
        <dbReference type="EMBL" id="MDN4614132.1"/>
    </source>
</evidence>
<comment type="subcellular location">
    <subcellularLocation>
        <location evidence="1">Cell membrane</location>
        <topology evidence="1">Multi-pass membrane protein</topology>
    </subcellularLocation>
</comment>
<keyword evidence="8 11" id="KW-0472">Membrane</keyword>
<feature type="transmembrane region" description="Helical" evidence="11">
    <location>
        <begin position="271"/>
        <end position="299"/>
    </location>
</feature>
<evidence type="ECO:0000256" key="11">
    <source>
        <dbReference type="SAM" id="Phobius"/>
    </source>
</evidence>
<evidence type="ECO:0000256" key="6">
    <source>
        <dbReference type="ARBA" id="ARBA00022692"/>
    </source>
</evidence>
<dbReference type="InterPro" id="IPR001851">
    <property type="entry name" value="ABC_transp_permease"/>
</dbReference>
<evidence type="ECO:0000256" key="3">
    <source>
        <dbReference type="ARBA" id="ARBA00022448"/>
    </source>
</evidence>
<evidence type="ECO:0000256" key="5">
    <source>
        <dbReference type="ARBA" id="ARBA00022519"/>
    </source>
</evidence>
<dbReference type="PANTHER" id="PTHR32196:SF29">
    <property type="entry name" value="AUTOINDUCER 2 IMPORT SYSTEM PERMEASE PROTEIN LSRC"/>
    <property type="match status" value="1"/>
</dbReference>
<dbReference type="RefSeq" id="WP_301210586.1">
    <property type="nucleotide sequence ID" value="NZ_JAROCF010000001.1"/>
</dbReference>
<evidence type="ECO:0000256" key="4">
    <source>
        <dbReference type="ARBA" id="ARBA00022475"/>
    </source>
</evidence>